<dbReference type="Gene3D" id="3.40.309.10">
    <property type="entry name" value="Aldehyde Dehydrogenase, Chain A, domain 2"/>
    <property type="match status" value="1"/>
</dbReference>
<keyword evidence="9" id="KW-1185">Reference proteome</keyword>
<dbReference type="GO" id="GO:0016117">
    <property type="term" value="P:carotenoid biosynthetic process"/>
    <property type="evidence" value="ECO:0007669"/>
    <property type="project" value="UniProtKB-KW"/>
</dbReference>
<evidence type="ECO:0000256" key="6">
    <source>
        <dbReference type="PIRSR" id="PIRSR036492-1"/>
    </source>
</evidence>
<evidence type="ECO:0000256" key="4">
    <source>
        <dbReference type="ARBA" id="ARBA00023027"/>
    </source>
</evidence>
<dbReference type="PANTHER" id="PTHR43570:SF11">
    <property type="entry name" value="ALDEHYDE DEHYDROGENASE"/>
    <property type="match status" value="1"/>
</dbReference>
<dbReference type="GO" id="GO:0006081">
    <property type="term" value="P:aldehyde metabolic process"/>
    <property type="evidence" value="ECO:0007669"/>
    <property type="project" value="InterPro"/>
</dbReference>
<dbReference type="SUPFAM" id="SSF53720">
    <property type="entry name" value="ALDH-like"/>
    <property type="match status" value="1"/>
</dbReference>
<reference evidence="8" key="1">
    <citation type="submission" date="2021-03" db="EMBL/GenBank/DDBJ databases">
        <authorList>
            <person name="Tagirdzhanova G."/>
        </authorList>
    </citation>
    <scope>NUCLEOTIDE SEQUENCE</scope>
</reference>
<dbReference type="InterPro" id="IPR016163">
    <property type="entry name" value="Ald_DH_C"/>
</dbReference>
<gene>
    <name evidence="8" type="ORF">IMSHALPRED_009529</name>
</gene>
<dbReference type="InterPro" id="IPR016162">
    <property type="entry name" value="Ald_DH_N"/>
</dbReference>
<keyword evidence="2" id="KW-0125">Carotenoid biosynthesis</keyword>
<feature type="domain" description="Aldehyde dehydrogenase" evidence="7">
    <location>
        <begin position="53"/>
        <end position="449"/>
    </location>
</feature>
<sequence>MAAIPALEFADPKVIPLIANDVRSTFLTHKTRSLDFRLVQLRKLYWGLGSSRRWLKDNANAIEAACKLDLGKGIFESNLTELDFCATTLIYDINNLENWAKDEKAPDVPFDMKILRPKIRKDPLGTVLIIGPYNFPVNLLICPLAGAIAAGNTVVIKPSENAPNVAVVMQKVVEGYLDQSCYRVVQGAIPQSTALLEQKWDKIFYTGGASVGTIIAKKAAETLTPVVLELGGRNPAIVTKNADIRLAARRLLWGKVHNAGQVCISQNYTLIDKEVFDGFVLEMRKAMKEYYPNGTRNTEDFGRLINNRQWQRVKKMLDDSQGRILMGGDTDESDRYIEPTIIQVSSLTDSLIVEESFGPLMPLLPVSNLDEAIRVANEVHATPLAMFPFGNKTETDRCLAEIRSGGASVNDGFMHGSLPTLAFGGIGDSGHGAYRGKASFDCFSHARTIVSTPGWAEFLLAVRYPPYEGKLKMLRWMAPKPDFDREGKVNFSLVRYIVGLGATNKTGAMVRYLVVLLAAAGLRQYFGI</sequence>
<proteinExistence type="inferred from homology"/>
<evidence type="ECO:0000313" key="8">
    <source>
        <dbReference type="EMBL" id="CAF9933939.1"/>
    </source>
</evidence>
<dbReference type="GO" id="GO:0004029">
    <property type="term" value="F:aldehyde dehydrogenase (NAD+) activity"/>
    <property type="evidence" value="ECO:0007669"/>
    <property type="project" value="TreeGrafter"/>
</dbReference>
<dbReference type="OrthoDB" id="440325at2759"/>
<dbReference type="InterPro" id="IPR012394">
    <property type="entry name" value="Aldehyde_DH_NAD(P)"/>
</dbReference>
<comment type="similarity">
    <text evidence="1 5">Belongs to the aldehyde dehydrogenase family.</text>
</comment>
<dbReference type="FunFam" id="3.40.605.10:FF:000004">
    <property type="entry name" value="Aldehyde dehydrogenase"/>
    <property type="match status" value="1"/>
</dbReference>
<feature type="active site" evidence="6">
    <location>
        <position position="263"/>
    </location>
</feature>
<evidence type="ECO:0000256" key="2">
    <source>
        <dbReference type="ARBA" id="ARBA00022746"/>
    </source>
</evidence>
<accession>A0A8H3IZ01</accession>
<evidence type="ECO:0000256" key="3">
    <source>
        <dbReference type="ARBA" id="ARBA00023002"/>
    </source>
</evidence>
<dbReference type="PANTHER" id="PTHR43570">
    <property type="entry name" value="ALDEHYDE DEHYDROGENASE"/>
    <property type="match status" value="1"/>
</dbReference>
<dbReference type="PIRSF" id="PIRSF036492">
    <property type="entry name" value="ALDH"/>
    <property type="match status" value="1"/>
</dbReference>
<protein>
    <recommendedName>
        <fullName evidence="5">Aldehyde dehydrogenase</fullName>
    </recommendedName>
</protein>
<dbReference type="InterPro" id="IPR015590">
    <property type="entry name" value="Aldehyde_DH_dom"/>
</dbReference>
<feature type="active site" evidence="6">
    <location>
        <position position="229"/>
    </location>
</feature>
<evidence type="ECO:0000256" key="1">
    <source>
        <dbReference type="ARBA" id="ARBA00009986"/>
    </source>
</evidence>
<evidence type="ECO:0000313" key="9">
    <source>
        <dbReference type="Proteomes" id="UP000664534"/>
    </source>
</evidence>
<evidence type="ECO:0000256" key="5">
    <source>
        <dbReference type="PIRNR" id="PIRNR036492"/>
    </source>
</evidence>
<organism evidence="8 9">
    <name type="scientific">Imshaugia aleurites</name>
    <dbReference type="NCBI Taxonomy" id="172621"/>
    <lineage>
        <taxon>Eukaryota</taxon>
        <taxon>Fungi</taxon>
        <taxon>Dikarya</taxon>
        <taxon>Ascomycota</taxon>
        <taxon>Pezizomycotina</taxon>
        <taxon>Lecanoromycetes</taxon>
        <taxon>OSLEUM clade</taxon>
        <taxon>Lecanoromycetidae</taxon>
        <taxon>Lecanorales</taxon>
        <taxon>Lecanorineae</taxon>
        <taxon>Parmeliaceae</taxon>
        <taxon>Imshaugia</taxon>
    </lineage>
</organism>
<evidence type="ECO:0000259" key="7">
    <source>
        <dbReference type="Pfam" id="PF00171"/>
    </source>
</evidence>
<keyword evidence="3 5" id="KW-0560">Oxidoreductase</keyword>
<dbReference type="GO" id="GO:0005737">
    <property type="term" value="C:cytoplasm"/>
    <property type="evidence" value="ECO:0007669"/>
    <property type="project" value="TreeGrafter"/>
</dbReference>
<dbReference type="Proteomes" id="UP000664534">
    <property type="component" value="Unassembled WGS sequence"/>
</dbReference>
<keyword evidence="4" id="KW-0520">NAD</keyword>
<dbReference type="CDD" id="cd07135">
    <property type="entry name" value="ALDH_F14-YMR110C"/>
    <property type="match status" value="1"/>
</dbReference>
<dbReference type="Pfam" id="PF00171">
    <property type="entry name" value="Aldedh"/>
    <property type="match status" value="1"/>
</dbReference>
<comment type="caution">
    <text evidence="8">The sequence shown here is derived from an EMBL/GenBank/DDBJ whole genome shotgun (WGS) entry which is preliminary data.</text>
</comment>
<dbReference type="EMBL" id="CAJPDT010000073">
    <property type="protein sequence ID" value="CAF9933939.1"/>
    <property type="molecule type" value="Genomic_DNA"/>
</dbReference>
<name>A0A8H3IZ01_9LECA</name>
<dbReference type="Gene3D" id="3.40.605.10">
    <property type="entry name" value="Aldehyde Dehydrogenase, Chain A, domain 1"/>
    <property type="match status" value="1"/>
</dbReference>
<dbReference type="AlphaFoldDB" id="A0A8H3IZ01"/>
<dbReference type="InterPro" id="IPR016161">
    <property type="entry name" value="Ald_DH/histidinol_DH"/>
</dbReference>
<dbReference type="FunFam" id="3.40.309.10:FF:000025">
    <property type="entry name" value="Aldehyde dehydrogenase"/>
    <property type="match status" value="1"/>
</dbReference>